<dbReference type="PANTHER" id="PTHR30290">
    <property type="entry name" value="PERIPLASMIC BINDING COMPONENT OF ABC TRANSPORTER"/>
    <property type="match status" value="1"/>
</dbReference>
<dbReference type="InterPro" id="IPR039424">
    <property type="entry name" value="SBP_5"/>
</dbReference>
<dbReference type="SUPFAM" id="SSF53850">
    <property type="entry name" value="Periplasmic binding protein-like II"/>
    <property type="match status" value="1"/>
</dbReference>
<keyword evidence="3" id="KW-1185">Reference proteome</keyword>
<protein>
    <submittedName>
        <fullName evidence="2">Peptide ABC transporter substrate-binding protein</fullName>
    </submittedName>
</protein>
<feature type="domain" description="Solute-binding protein family 5" evidence="1">
    <location>
        <begin position="104"/>
        <end position="496"/>
    </location>
</feature>
<dbReference type="RefSeq" id="WP_237579083.1">
    <property type="nucleotide sequence ID" value="NZ_MAEL01000032.1"/>
</dbReference>
<evidence type="ECO:0000259" key="1">
    <source>
        <dbReference type="Pfam" id="PF00496"/>
    </source>
</evidence>
<dbReference type="Gene3D" id="3.10.105.10">
    <property type="entry name" value="Dipeptide-binding Protein, Domain 3"/>
    <property type="match status" value="1"/>
</dbReference>
<evidence type="ECO:0000313" key="2">
    <source>
        <dbReference type="EMBL" id="KAF1304425.1"/>
    </source>
</evidence>
<dbReference type="CDD" id="cd08510">
    <property type="entry name" value="PBP2_Lactococcal_OppA_like"/>
    <property type="match status" value="1"/>
</dbReference>
<dbReference type="PIRSF" id="PIRSF002741">
    <property type="entry name" value="MppA"/>
    <property type="match status" value="1"/>
</dbReference>
<accession>A0ABQ6Z1C6</accession>
<dbReference type="InterPro" id="IPR030678">
    <property type="entry name" value="Peptide/Ni-bd"/>
</dbReference>
<comment type="caution">
    <text evidence="2">The sequence shown here is derived from an EMBL/GenBank/DDBJ whole genome shotgun (WGS) entry which is preliminary data.</text>
</comment>
<proteinExistence type="predicted"/>
<organism evidence="2 3">
    <name type="scientific">Candidatus Enterococcus willemsii</name>
    <dbReference type="NCBI Taxonomy" id="1857215"/>
    <lineage>
        <taxon>Bacteria</taxon>
        <taxon>Bacillati</taxon>
        <taxon>Bacillota</taxon>
        <taxon>Bacilli</taxon>
        <taxon>Lactobacillales</taxon>
        <taxon>Enterococcaceae</taxon>
        <taxon>Enterococcus</taxon>
    </lineage>
</organism>
<gene>
    <name evidence="2" type="ORF">BAU17_06920</name>
</gene>
<dbReference type="InterPro" id="IPR000914">
    <property type="entry name" value="SBP_5_dom"/>
</dbReference>
<dbReference type="Gene3D" id="3.40.190.10">
    <property type="entry name" value="Periplasmic binding protein-like II"/>
    <property type="match status" value="1"/>
</dbReference>
<sequence length="588" mass="66424">MKKMLIGNLVAISVLFAGCDEIQNVPTTQSTTVEQSTDFQPKVSATGQPIDDQTLKIAQASEGEFTGILSSVFSQNTVDSQFFEPANESLFYYDENLRLIDGGAASIDFDEKEKQVRITLRDRITWNDGTKVTADDLIFPYEVIGHPDYQGVRYDASKQNIVGMEEYHAGKASTISGIEKVNDKEIRIRFKEMTPAILQGGGSIWSDAMPKHVFEGIPVKEMATSDPVRKQPITFGPYYVSKINGKNSVEYAPNPYYYGEKPSLAKIVMTKIPVSEAVPSLQAKEHDIYMDMPAAEYSSWQSVDGYENIGQPRTAYNYLGFRLGHWDENKKKNVMDVNIKMGDKRLRQAIGYAIDNETIAKRLYNGLQIRANSLIVPAFTTLHDANFTGFDYNPTKAKDLLDEAGYKDIDEDGVREDPEGKPFTIQFAVREGGDTAEALANFYIQQWEKVGLDVRLATGKLIEARTFSEMLNNNDERIDMYSAGWSTGYNPDQTNFFGETNRFNYTHFVSKENNQLLAAMSSSQALNEKNAKEIYQKWQQYAFDQAFAIPTTYIYQVYPVSERVINYNLSYTATQNRYATVGVIKEKR</sequence>
<dbReference type="Pfam" id="PF00496">
    <property type="entry name" value="SBP_bac_5"/>
    <property type="match status" value="1"/>
</dbReference>
<dbReference type="PROSITE" id="PS51257">
    <property type="entry name" value="PROKAR_LIPOPROTEIN"/>
    <property type="match status" value="1"/>
</dbReference>
<dbReference type="Proteomes" id="UP000782705">
    <property type="component" value="Unassembled WGS sequence"/>
</dbReference>
<evidence type="ECO:0000313" key="3">
    <source>
        <dbReference type="Proteomes" id="UP000782705"/>
    </source>
</evidence>
<dbReference type="EMBL" id="MAEL01000032">
    <property type="protein sequence ID" value="KAF1304425.1"/>
    <property type="molecule type" value="Genomic_DNA"/>
</dbReference>
<name>A0ABQ6Z1C6_9ENTE</name>
<reference evidence="2 3" key="1">
    <citation type="submission" date="2016-06" db="EMBL/GenBank/DDBJ databases">
        <title>Four novel species of enterococci isolated from chicken manure.</title>
        <authorList>
            <person name="Van Tyne D."/>
        </authorList>
    </citation>
    <scope>NUCLEOTIDE SEQUENCE [LARGE SCALE GENOMIC DNA]</scope>
    <source>
        <strain evidence="2 3">CU12B</strain>
    </source>
</reference>